<sequence>MKSPKSPKPSLIPREEPARRALSIALSYAHLADKYDDILLETALHDTPKIRDLLIDVYGFNESDITVMCDDDPENPSTRGGVVGT</sequence>
<comment type="caution">
    <text evidence="1">The sequence shown here is derived from an EMBL/GenBank/DDBJ whole genome shotgun (WGS) entry which is preliminary data.</text>
</comment>
<dbReference type="Gene3D" id="3.40.50.12660">
    <property type="match status" value="1"/>
</dbReference>
<gene>
    <name evidence="1" type="ORF">QCA50_020250</name>
</gene>
<evidence type="ECO:0000313" key="2">
    <source>
        <dbReference type="Proteomes" id="UP001385951"/>
    </source>
</evidence>
<reference evidence="1 2" key="1">
    <citation type="submission" date="2022-09" db="EMBL/GenBank/DDBJ databases">
        <authorList>
            <person name="Palmer J.M."/>
        </authorList>
    </citation>
    <scope>NUCLEOTIDE SEQUENCE [LARGE SCALE GENOMIC DNA]</scope>
    <source>
        <strain evidence="1 2">DSM 7382</strain>
    </source>
</reference>
<protein>
    <submittedName>
        <fullName evidence="1">Uncharacterized protein</fullName>
    </submittedName>
</protein>
<proteinExistence type="predicted"/>
<dbReference type="EMBL" id="JASBNA010000104">
    <property type="protein sequence ID" value="KAK7676782.1"/>
    <property type="molecule type" value="Genomic_DNA"/>
</dbReference>
<dbReference type="Proteomes" id="UP001385951">
    <property type="component" value="Unassembled WGS sequence"/>
</dbReference>
<name>A0AAW0FHV7_9APHY</name>
<keyword evidence="2" id="KW-1185">Reference proteome</keyword>
<accession>A0AAW0FHV7</accession>
<dbReference type="AlphaFoldDB" id="A0AAW0FHV7"/>
<organism evidence="1 2">
    <name type="scientific">Cerrena zonata</name>
    <dbReference type="NCBI Taxonomy" id="2478898"/>
    <lineage>
        <taxon>Eukaryota</taxon>
        <taxon>Fungi</taxon>
        <taxon>Dikarya</taxon>
        <taxon>Basidiomycota</taxon>
        <taxon>Agaricomycotina</taxon>
        <taxon>Agaricomycetes</taxon>
        <taxon>Polyporales</taxon>
        <taxon>Cerrenaceae</taxon>
        <taxon>Cerrena</taxon>
    </lineage>
</organism>
<evidence type="ECO:0000313" key="1">
    <source>
        <dbReference type="EMBL" id="KAK7676782.1"/>
    </source>
</evidence>